<evidence type="ECO:0000313" key="2">
    <source>
        <dbReference type="Proteomes" id="UP001497453"/>
    </source>
</evidence>
<name>A0ABP1DJL8_9APHY</name>
<reference evidence="2" key="1">
    <citation type="submission" date="2024-04" db="EMBL/GenBank/DDBJ databases">
        <authorList>
            <person name="Shaw F."/>
            <person name="Minotto A."/>
        </authorList>
    </citation>
    <scope>NUCLEOTIDE SEQUENCE [LARGE SCALE GENOMIC DNA]</scope>
</reference>
<dbReference type="EMBL" id="OZ037947">
    <property type="protein sequence ID" value="CAL1708025.1"/>
    <property type="molecule type" value="Genomic_DNA"/>
</dbReference>
<proteinExistence type="predicted"/>
<organism evidence="1 2">
    <name type="scientific">Somion occarium</name>
    <dbReference type="NCBI Taxonomy" id="3059160"/>
    <lineage>
        <taxon>Eukaryota</taxon>
        <taxon>Fungi</taxon>
        <taxon>Dikarya</taxon>
        <taxon>Basidiomycota</taxon>
        <taxon>Agaricomycotina</taxon>
        <taxon>Agaricomycetes</taxon>
        <taxon>Polyporales</taxon>
        <taxon>Cerrenaceae</taxon>
        <taxon>Somion</taxon>
    </lineage>
</organism>
<accession>A0ABP1DJL8</accession>
<dbReference type="Proteomes" id="UP001497453">
    <property type="component" value="Chromosome 4"/>
</dbReference>
<gene>
    <name evidence="1" type="ORF">GFSPODELE1_LOCUS6657</name>
</gene>
<sequence>MEDLKKDSFPSIYDLSNKRFDTWKRSWSTIAGVVYDLYEKPSRWNVYARYFNPRAIEYDIVLTPGTWGRGGEAVTKDLLTRWKDEALKDQLGKARVTVQDTVDSSQFLEIGCHPFEFYRTWIMRDHFDKWVAALCVKGHAGEAGLVRRHPTEDDNECIKAINPEFAYSWTERQNKKAKEDERADQTGISSKVGKKMKINESSTVPVFTDLNSDIEKIESPQVIPDANSKVGRTEEKAQIKAAQKKKLHGVVETCTITITNQKKIQGTVGVKREVSQKDIMFGTSATELAAVLWEFEVKEGERRPIVAEWLHRSAFSFGGLGFPVELNILSTVQQNSQHGNNLVFGTSEANTAMLRYEIAIKDVVMHCASTYPYIACEVNTALEGLDESEPYSAWYSPKILYLYSVTFGDRDTSKTHASSEFQVGKFDTDAKGFDLYSRYRPFLFEGKIDEGLMKAFADLVSKHAVKFKE</sequence>
<keyword evidence="2" id="KW-1185">Reference proteome</keyword>
<protein>
    <submittedName>
        <fullName evidence="1">Uncharacterized protein</fullName>
    </submittedName>
</protein>
<evidence type="ECO:0000313" key="1">
    <source>
        <dbReference type="EMBL" id="CAL1708025.1"/>
    </source>
</evidence>